<evidence type="ECO:0000313" key="3">
    <source>
        <dbReference type="EMBL" id="RPE31891.1"/>
    </source>
</evidence>
<dbReference type="Gene3D" id="3.20.20.370">
    <property type="entry name" value="Glycoside hydrolase/deacetylase"/>
    <property type="match status" value="1"/>
</dbReference>
<dbReference type="InterPro" id="IPR002509">
    <property type="entry name" value="NODB_dom"/>
</dbReference>
<evidence type="ECO:0000313" key="4">
    <source>
        <dbReference type="Proteomes" id="UP000266906"/>
    </source>
</evidence>
<dbReference type="AlphaFoldDB" id="A0A3N4RM49"/>
<dbReference type="PROSITE" id="PS51677">
    <property type="entry name" value="NODB"/>
    <property type="match status" value="1"/>
</dbReference>
<keyword evidence="4" id="KW-1185">Reference proteome</keyword>
<proteinExistence type="predicted"/>
<dbReference type="SUPFAM" id="SSF88713">
    <property type="entry name" value="Glycoside hydrolase/deacetylase"/>
    <property type="match status" value="1"/>
</dbReference>
<dbReference type="PROSITE" id="PS51318">
    <property type="entry name" value="TAT"/>
    <property type="match status" value="1"/>
</dbReference>
<reference evidence="3 4" key="1">
    <citation type="submission" date="2018-11" db="EMBL/GenBank/DDBJ databases">
        <title>Sequencing the genomes of 1000 actinobacteria strains.</title>
        <authorList>
            <person name="Klenk H.-P."/>
        </authorList>
    </citation>
    <scope>NUCLEOTIDE SEQUENCE [LARGE SCALE GENOMIC DNA]</scope>
    <source>
        <strain evidence="3 4">DSM 44781</strain>
    </source>
</reference>
<feature type="region of interest" description="Disordered" evidence="1">
    <location>
        <begin position="38"/>
        <end position="84"/>
    </location>
</feature>
<dbReference type="RefSeq" id="WP_123817016.1">
    <property type="nucleotide sequence ID" value="NZ_RKQG01000001.1"/>
</dbReference>
<organism evidence="3 4">
    <name type="scientific">Kitasatospora cineracea</name>
    <dbReference type="NCBI Taxonomy" id="88074"/>
    <lineage>
        <taxon>Bacteria</taxon>
        <taxon>Bacillati</taxon>
        <taxon>Actinomycetota</taxon>
        <taxon>Actinomycetes</taxon>
        <taxon>Kitasatosporales</taxon>
        <taxon>Streptomycetaceae</taxon>
        <taxon>Kitasatospora</taxon>
    </lineage>
</organism>
<dbReference type="InterPro" id="IPR006311">
    <property type="entry name" value="TAT_signal"/>
</dbReference>
<protein>
    <submittedName>
        <fullName evidence="3">Peptidoglycan/xylan/chitin deacetylase (PgdA/CDA1 family)</fullName>
    </submittedName>
</protein>
<name>A0A3N4RM49_9ACTN</name>
<dbReference type="Proteomes" id="UP000266906">
    <property type="component" value="Unassembled WGS sequence"/>
</dbReference>
<gene>
    <name evidence="3" type="ORF">EDD38_0132</name>
</gene>
<evidence type="ECO:0000259" key="2">
    <source>
        <dbReference type="PROSITE" id="PS51677"/>
    </source>
</evidence>
<dbReference type="GO" id="GO:0016810">
    <property type="term" value="F:hydrolase activity, acting on carbon-nitrogen (but not peptide) bonds"/>
    <property type="evidence" value="ECO:0007669"/>
    <property type="project" value="InterPro"/>
</dbReference>
<dbReference type="Pfam" id="PF01522">
    <property type="entry name" value="Polysacc_deac_1"/>
    <property type="match status" value="1"/>
</dbReference>
<dbReference type="InterPro" id="IPR011330">
    <property type="entry name" value="Glyco_hydro/deAcase_b/a-brl"/>
</dbReference>
<comment type="caution">
    <text evidence="3">The sequence shown here is derived from an EMBL/GenBank/DDBJ whole genome shotgun (WGS) entry which is preliminary data.</text>
</comment>
<dbReference type="PANTHER" id="PTHR10587">
    <property type="entry name" value="GLYCOSYL TRANSFERASE-RELATED"/>
    <property type="match status" value="1"/>
</dbReference>
<feature type="domain" description="NodB homology" evidence="2">
    <location>
        <begin position="85"/>
        <end position="264"/>
    </location>
</feature>
<accession>A0A3N4RM49</accession>
<dbReference type="EMBL" id="RKQG01000001">
    <property type="protein sequence ID" value="RPE31891.1"/>
    <property type="molecule type" value="Genomic_DNA"/>
</dbReference>
<dbReference type="GO" id="GO:0005975">
    <property type="term" value="P:carbohydrate metabolic process"/>
    <property type="evidence" value="ECO:0007669"/>
    <property type="project" value="InterPro"/>
</dbReference>
<dbReference type="InterPro" id="IPR050248">
    <property type="entry name" value="Polysacc_deacetylase_ArnD"/>
</dbReference>
<feature type="compositionally biased region" description="Basic and acidic residues" evidence="1">
    <location>
        <begin position="10"/>
        <end position="24"/>
    </location>
</feature>
<feature type="region of interest" description="Disordered" evidence="1">
    <location>
        <begin position="1"/>
        <end position="24"/>
    </location>
</feature>
<sequence length="272" mass="28341">MQRPNLSLPRSEDRRTTPPVERRTALRTLAATGLGATLAACGAPDGGGPRAARPGPDAPQTPASSPSPVGTALPFQLRSGPGDRPQVALTFHGQGSPDTTADLLRTVEAAGARITVLAVGTWLDEQPASARRVLDGGHELGNHTMRHGDIGAMGPEAAYAEIVQCAEQLIRLTGSPGRWFRPSQAKDCTPLVTEQARRAGYDHCLGYDLDSLDHTDPGPEAVARTVLDGVRPGSVVSLHLGHPGTVAAMPQILDGLAARALRPVTASELLAP</sequence>
<evidence type="ECO:0000256" key="1">
    <source>
        <dbReference type="SAM" id="MobiDB-lite"/>
    </source>
</evidence>
<dbReference type="CDD" id="cd10917">
    <property type="entry name" value="CE4_NodB_like_6s_7s"/>
    <property type="match status" value="1"/>
</dbReference>